<dbReference type="Proteomes" id="UP000321947">
    <property type="component" value="Unassembled WGS sequence"/>
</dbReference>
<feature type="compositionally biased region" description="Polar residues" evidence="1">
    <location>
        <begin position="503"/>
        <end position="520"/>
    </location>
</feature>
<dbReference type="GO" id="GO:0005829">
    <property type="term" value="C:cytosol"/>
    <property type="evidence" value="ECO:0007669"/>
    <property type="project" value="GOC"/>
</dbReference>
<gene>
    <name evidence="3" type="ORF">E5676_scaffold110G002220</name>
</gene>
<accession>A0A5D3B9D7</accession>
<dbReference type="GO" id="GO:0034498">
    <property type="term" value="P:early endosome to Golgi transport"/>
    <property type="evidence" value="ECO:0007669"/>
    <property type="project" value="TreeGrafter"/>
</dbReference>
<feature type="region of interest" description="Disordered" evidence="1">
    <location>
        <begin position="496"/>
        <end position="520"/>
    </location>
</feature>
<sequence length="1060" mass="119961">MANFLAQFQTIKSSFDRLVIAVEDVSDLWPTVKNGFEERLPFKRACLNNKTRNPVLVDKLPAEFILTTDARLRSRFPQEQYLFWFREPYATVVLVTCEDLDEFKTILKPRLKLIVQNDEREWFIVFVSKANPNNDQAAKQAKKVYSKLEVDFSSKKRERCCKLDILCPEANFWEDLESKIMESIRNTLDRRVQFYEDEIRKLSEQRLMPVWNFCNFFILKESLAFMFEMAQLHEDALREYDELELCYLETVNMIAKQRDFGGIDHGDDQATLLNPGSKPLTQIVQDDSFREFEFRQYLFACQSKLLFKLNRPFEVASRGYTFIIAFSKALAIHENILPFCMREVWVTTACLALINAIASHFSEGTMAPDTEKEFFRLQGDLYSLCRVKFMRLAELIGYGPYIERSPVNSASLSMLPWPKPSIWPAVPPDASSEVLAKEKIILQETPRVKHFGIQKKHLPLEPSLLLREANRRRASLSAGNTLEMFDGRPAFIDGPGLDMSPKMSPNKTPGSSMSRTYSSPGFENTIDRPMRLAEIYVAAEHALKQTISSSDLWKCLSAVEEFEKKYLELTKGAAENYHRSWWKRHGVVLDGEIAAVSFRHGNFDLAAKSYEKVCALFAGEGWQDLLAEVLPNLAECQKELNDDAGYLSSCVRLLSLDKGLFLTKDRQAFQSEVIRLAHSEMKDPVPLDVSSLITFSGNPGPPLELCDGDPGTLSITVWSGFPDDITLDSLSLTLMATYNGDEGVKPIRSSTETVLNPGRNIITLALPPQKPGSYVLGVITGQIGKLRFRSHSFSKGDPADSDDFMSYEKPTRPILKVFKPRPLVDLISAISSPLLVNEPQWVGIIVRPINYSLKGAILHIDTGPGLKIVESHEIEMETYVDLLKSSIDVAHTGDSKNFERLCLSDGRLEFPDWASNETSILWIPIHAVNERLARGSTSATSQRLSIVDGMRTIALKLEFGAFHNQTFEKTLAVHFTDPFHVSTRIADKCNDGTLLLQLVRVTATGFPLERIRMENQTPVVFPAVRVGCSKRKRILVQKGERSKSLPKECLGALSRKSHPK</sequence>
<dbReference type="EMBL" id="SSTD01020080">
    <property type="protein sequence ID" value="TYJ95913.1"/>
    <property type="molecule type" value="Genomic_DNA"/>
</dbReference>
<reference evidence="3 4" key="1">
    <citation type="submission" date="2019-08" db="EMBL/GenBank/DDBJ databases">
        <title>Draft genome sequences of two oriental melons (Cucumis melo L. var makuwa).</title>
        <authorList>
            <person name="Kwon S.-Y."/>
        </authorList>
    </citation>
    <scope>NUCLEOTIDE SEQUENCE [LARGE SCALE GENOMIC DNA]</scope>
    <source>
        <strain evidence="4">cv. Chang Bougi</strain>
        <tissue evidence="3">Leaf</tissue>
    </source>
</reference>
<dbReference type="GO" id="GO:1990071">
    <property type="term" value="C:TRAPPII protein complex"/>
    <property type="evidence" value="ECO:0007669"/>
    <property type="project" value="InterPro"/>
</dbReference>
<proteinExistence type="predicted"/>
<organism evidence="3 4">
    <name type="scientific">Cucumis melo var. makuwa</name>
    <name type="common">Oriental melon</name>
    <dbReference type="NCBI Taxonomy" id="1194695"/>
    <lineage>
        <taxon>Eukaryota</taxon>
        <taxon>Viridiplantae</taxon>
        <taxon>Streptophyta</taxon>
        <taxon>Embryophyta</taxon>
        <taxon>Tracheophyta</taxon>
        <taxon>Spermatophyta</taxon>
        <taxon>Magnoliopsida</taxon>
        <taxon>eudicotyledons</taxon>
        <taxon>Gunneridae</taxon>
        <taxon>Pentapetalae</taxon>
        <taxon>rosids</taxon>
        <taxon>fabids</taxon>
        <taxon>Cucurbitales</taxon>
        <taxon>Cucurbitaceae</taxon>
        <taxon>Benincaseae</taxon>
        <taxon>Cucumis</taxon>
    </lineage>
</organism>
<dbReference type="PANTHER" id="PTHR13251:SF3">
    <property type="entry name" value="TRAFFICKING PROTEIN PARTICLE COMPLEX SUBUNIT 10"/>
    <property type="match status" value="1"/>
</dbReference>
<evidence type="ECO:0000313" key="4">
    <source>
        <dbReference type="Proteomes" id="UP000321947"/>
    </source>
</evidence>
<dbReference type="AlphaFoldDB" id="A0A5D3B9D7"/>
<dbReference type="GO" id="GO:0006891">
    <property type="term" value="P:intra-Golgi vesicle-mediated transport"/>
    <property type="evidence" value="ECO:0007669"/>
    <property type="project" value="TreeGrafter"/>
</dbReference>
<evidence type="ECO:0000256" key="1">
    <source>
        <dbReference type="SAM" id="MobiDB-lite"/>
    </source>
</evidence>
<evidence type="ECO:0000313" key="3">
    <source>
        <dbReference type="EMBL" id="TYJ95913.1"/>
    </source>
</evidence>
<dbReference type="Pfam" id="PF23036">
    <property type="entry name" value="TRAPPC10_1st"/>
    <property type="match status" value="1"/>
</dbReference>
<feature type="domain" description="TRAPPC10/Trs130 N-terminal" evidence="2">
    <location>
        <begin position="18"/>
        <end position="316"/>
    </location>
</feature>
<comment type="caution">
    <text evidence="3">The sequence shown here is derived from an EMBL/GenBank/DDBJ whole genome shotgun (WGS) entry which is preliminary data.</text>
</comment>
<dbReference type="InterPro" id="IPR056913">
    <property type="entry name" value="TRAPPC10/Trs130_N"/>
</dbReference>
<evidence type="ECO:0000259" key="2">
    <source>
        <dbReference type="Pfam" id="PF23036"/>
    </source>
</evidence>
<protein>
    <submittedName>
        <fullName evidence="3">Trafficking protein particle complex II-specific subunit 130-like protein</fullName>
    </submittedName>
</protein>
<name>A0A5D3B9D7_CUCMM</name>
<dbReference type="PANTHER" id="PTHR13251">
    <property type="entry name" value="EPILEPSY HOLOPROSENCEPHALY CANDIDATE 1/TMEM1"/>
    <property type="match status" value="1"/>
</dbReference>
<dbReference type="InterPro" id="IPR045126">
    <property type="entry name" value="TRAPPC10/Trs130"/>
</dbReference>